<accession>A0A183V459</accession>
<dbReference type="WBParaSite" id="TCNE_0001553001-mRNA-1">
    <property type="protein sequence ID" value="TCNE_0001553001-mRNA-1"/>
    <property type="gene ID" value="TCNE_0001553001"/>
</dbReference>
<dbReference type="AlphaFoldDB" id="A0A183V459"/>
<reference evidence="1 2" key="2">
    <citation type="submission" date="2018-11" db="EMBL/GenBank/DDBJ databases">
        <authorList>
            <consortium name="Pathogen Informatics"/>
        </authorList>
    </citation>
    <scope>NUCLEOTIDE SEQUENCE [LARGE SCALE GENOMIC DNA]</scope>
</reference>
<proteinExistence type="predicted"/>
<evidence type="ECO:0000313" key="2">
    <source>
        <dbReference type="Proteomes" id="UP000050794"/>
    </source>
</evidence>
<name>A0A183V459_TOXCA</name>
<evidence type="ECO:0000313" key="1">
    <source>
        <dbReference type="EMBL" id="VDM46850.1"/>
    </source>
</evidence>
<gene>
    <name evidence="1" type="ORF">TCNE_LOCUS15529</name>
</gene>
<sequence length="276" mass="32562">MIKLSISLRLSGFTVVTALLDIGRGQWWEYRRPLNSYYKYLDNILELRVNLMIFVDQKTVDYIHQRRKQFRLEHLTRVIPMRLTELPLHQYIGLIEQIIDYEQNGNGWNPAWDQSMKVHPEAKSAAYDVLVNSKSFFLYNASIENPFMTEKFVWLDAGYGHGNRAIFPPDFYWNPFLPQDKISLIKVTPEFDEITRYTINDLYRKDWAVVSGGFLGGDRSAINRFHRFYQRLVLDLISQRLIDDDQTALVLLIQQQPTLFNVVHGDWFDAFRLFAA</sequence>
<organism evidence="2 3">
    <name type="scientific">Toxocara canis</name>
    <name type="common">Canine roundworm</name>
    <dbReference type="NCBI Taxonomy" id="6265"/>
    <lineage>
        <taxon>Eukaryota</taxon>
        <taxon>Metazoa</taxon>
        <taxon>Ecdysozoa</taxon>
        <taxon>Nematoda</taxon>
        <taxon>Chromadorea</taxon>
        <taxon>Rhabditida</taxon>
        <taxon>Spirurina</taxon>
        <taxon>Ascaridomorpha</taxon>
        <taxon>Ascaridoidea</taxon>
        <taxon>Toxocaridae</taxon>
        <taxon>Toxocara</taxon>
    </lineage>
</organism>
<protein>
    <submittedName>
        <fullName evidence="3">CHASE2 domain-containing protein</fullName>
    </submittedName>
</protein>
<dbReference type="EMBL" id="UYWY01022928">
    <property type="protein sequence ID" value="VDM46850.1"/>
    <property type="molecule type" value="Genomic_DNA"/>
</dbReference>
<dbReference type="InterPro" id="IPR011735">
    <property type="entry name" value="WlaTC/HtrL_glycosyltransf"/>
</dbReference>
<reference evidence="3" key="1">
    <citation type="submission" date="2016-06" db="UniProtKB">
        <authorList>
            <consortium name="WormBaseParasite"/>
        </authorList>
    </citation>
    <scope>IDENTIFICATION</scope>
</reference>
<dbReference type="Proteomes" id="UP000050794">
    <property type="component" value="Unassembled WGS sequence"/>
</dbReference>
<evidence type="ECO:0000313" key="3">
    <source>
        <dbReference type="WBParaSite" id="TCNE_0001553001-mRNA-1"/>
    </source>
</evidence>
<dbReference type="Pfam" id="PF09612">
    <property type="entry name" value="HtrL_YibB"/>
    <property type="match status" value="1"/>
</dbReference>
<keyword evidence="2" id="KW-1185">Reference proteome</keyword>